<feature type="compositionally biased region" description="Acidic residues" evidence="1">
    <location>
        <begin position="84"/>
        <end position="94"/>
    </location>
</feature>
<feature type="compositionally biased region" description="Low complexity" evidence="1">
    <location>
        <begin position="161"/>
        <end position="172"/>
    </location>
</feature>
<feature type="region of interest" description="Disordered" evidence="1">
    <location>
        <begin position="1"/>
        <end position="100"/>
    </location>
</feature>
<proteinExistence type="predicted"/>
<accession>A0AAD7XFT8</accession>
<evidence type="ECO:0000313" key="2">
    <source>
        <dbReference type="EMBL" id="KAJ8488933.1"/>
    </source>
</evidence>
<dbReference type="Proteomes" id="UP001215151">
    <property type="component" value="Unassembled WGS sequence"/>
</dbReference>
<evidence type="ECO:0000313" key="3">
    <source>
        <dbReference type="Proteomes" id="UP001215151"/>
    </source>
</evidence>
<protein>
    <submittedName>
        <fullName evidence="2">Uncharacterized protein</fullName>
    </submittedName>
</protein>
<feature type="region of interest" description="Disordered" evidence="1">
    <location>
        <begin position="117"/>
        <end position="172"/>
    </location>
</feature>
<feature type="compositionally biased region" description="Basic and acidic residues" evidence="1">
    <location>
        <begin position="31"/>
        <end position="63"/>
    </location>
</feature>
<organism evidence="2 3">
    <name type="scientific">Trametes cubensis</name>
    <dbReference type="NCBI Taxonomy" id="1111947"/>
    <lineage>
        <taxon>Eukaryota</taxon>
        <taxon>Fungi</taxon>
        <taxon>Dikarya</taxon>
        <taxon>Basidiomycota</taxon>
        <taxon>Agaricomycotina</taxon>
        <taxon>Agaricomycetes</taxon>
        <taxon>Polyporales</taxon>
        <taxon>Polyporaceae</taxon>
        <taxon>Trametes</taxon>
    </lineage>
</organism>
<sequence length="172" mass="19185">MSSDFFLRPAHARFNRPPVLDDETLSTGESGAREADRGGADERTSGKNRGFEDEGSEDAERSEVMISDWLELDNDAAGRRSEEALEEENEEERELEERDVGTLLDRAWVSVVRDCDEGIMGNSPDQGREERKENDKDTRFEQELSAEGLPTPETGGQCQITGRTLTKNGTTT</sequence>
<dbReference type="EMBL" id="JAPEVG010000056">
    <property type="protein sequence ID" value="KAJ8488933.1"/>
    <property type="molecule type" value="Genomic_DNA"/>
</dbReference>
<keyword evidence="3" id="KW-1185">Reference proteome</keyword>
<dbReference type="AlphaFoldDB" id="A0AAD7XFT8"/>
<evidence type="ECO:0000256" key="1">
    <source>
        <dbReference type="SAM" id="MobiDB-lite"/>
    </source>
</evidence>
<comment type="caution">
    <text evidence="2">The sequence shown here is derived from an EMBL/GenBank/DDBJ whole genome shotgun (WGS) entry which is preliminary data.</text>
</comment>
<gene>
    <name evidence="2" type="ORF">ONZ51_g3262</name>
</gene>
<name>A0AAD7XFT8_9APHY</name>
<feature type="compositionally biased region" description="Basic and acidic residues" evidence="1">
    <location>
        <begin position="126"/>
        <end position="142"/>
    </location>
</feature>
<reference evidence="2" key="1">
    <citation type="submission" date="2022-11" db="EMBL/GenBank/DDBJ databases">
        <title>Genome Sequence of Cubamyces cubensis.</title>
        <authorList>
            <person name="Buettner E."/>
        </authorList>
    </citation>
    <scope>NUCLEOTIDE SEQUENCE</scope>
    <source>
        <strain evidence="2">MPL-01</strain>
    </source>
</reference>